<dbReference type="EMBL" id="VSSQ01029786">
    <property type="protein sequence ID" value="MPM80056.1"/>
    <property type="molecule type" value="Genomic_DNA"/>
</dbReference>
<organism evidence="1">
    <name type="scientific">bioreactor metagenome</name>
    <dbReference type="NCBI Taxonomy" id="1076179"/>
    <lineage>
        <taxon>unclassified sequences</taxon>
        <taxon>metagenomes</taxon>
        <taxon>ecological metagenomes</taxon>
    </lineage>
</organism>
<accession>A0A645CSG8</accession>
<sequence length="93" mass="10471">MGAVKERQQLSDHGLLLPRVLRRRTGRFRAQYHSHAAAGDAHRNAAQQLRRGDVKVSLPGLMLRRNASAVGQPVKRGARQLRYPLPLPFSRLD</sequence>
<protein>
    <submittedName>
        <fullName evidence="1">Uncharacterized protein</fullName>
    </submittedName>
</protein>
<proteinExistence type="predicted"/>
<reference evidence="1" key="1">
    <citation type="submission" date="2019-08" db="EMBL/GenBank/DDBJ databases">
        <authorList>
            <person name="Kucharzyk K."/>
            <person name="Murdoch R.W."/>
            <person name="Higgins S."/>
            <person name="Loffler F."/>
        </authorList>
    </citation>
    <scope>NUCLEOTIDE SEQUENCE</scope>
</reference>
<gene>
    <name evidence="1" type="ORF">SDC9_127101</name>
</gene>
<evidence type="ECO:0000313" key="1">
    <source>
        <dbReference type="EMBL" id="MPM80056.1"/>
    </source>
</evidence>
<comment type="caution">
    <text evidence="1">The sequence shown here is derived from an EMBL/GenBank/DDBJ whole genome shotgun (WGS) entry which is preliminary data.</text>
</comment>
<dbReference type="AlphaFoldDB" id="A0A645CSG8"/>
<name>A0A645CSG8_9ZZZZ</name>